<dbReference type="Gene3D" id="3.10.129.10">
    <property type="entry name" value="Hotdog Thioesterase"/>
    <property type="match status" value="1"/>
</dbReference>
<dbReference type="Pfam" id="PF13279">
    <property type="entry name" value="4HBT_2"/>
    <property type="match status" value="1"/>
</dbReference>
<dbReference type="EMBL" id="JACOGF010000003">
    <property type="protein sequence ID" value="MBC3917422.1"/>
    <property type="molecule type" value="Genomic_DNA"/>
</dbReference>
<dbReference type="Proteomes" id="UP000650424">
    <property type="component" value="Unassembled WGS sequence"/>
</dbReference>
<organism evidence="1 2">
    <name type="scientific">Undibacterium hunanense</name>
    <dbReference type="NCBI Taxonomy" id="2762292"/>
    <lineage>
        <taxon>Bacteria</taxon>
        <taxon>Pseudomonadati</taxon>
        <taxon>Pseudomonadota</taxon>
        <taxon>Betaproteobacteria</taxon>
        <taxon>Burkholderiales</taxon>
        <taxon>Oxalobacteraceae</taxon>
        <taxon>Undibacterium</taxon>
    </lineage>
</organism>
<dbReference type="SUPFAM" id="SSF54637">
    <property type="entry name" value="Thioesterase/thiol ester dehydrase-isomerase"/>
    <property type="match status" value="1"/>
</dbReference>
<dbReference type="RefSeq" id="WP_186946639.1">
    <property type="nucleotide sequence ID" value="NZ_JACOGF010000003.1"/>
</dbReference>
<reference evidence="1 2" key="1">
    <citation type="submission" date="2020-08" db="EMBL/GenBank/DDBJ databases">
        <title>Novel species isolated from subtropical streams in China.</title>
        <authorList>
            <person name="Lu H."/>
        </authorList>
    </citation>
    <scope>NUCLEOTIDE SEQUENCE [LARGE SCALE GENOMIC DNA]</scope>
    <source>
        <strain evidence="1 2">CY18W</strain>
    </source>
</reference>
<name>A0ABR6ZNF7_9BURK</name>
<dbReference type="CDD" id="cd00586">
    <property type="entry name" value="4HBT"/>
    <property type="match status" value="1"/>
</dbReference>
<evidence type="ECO:0000313" key="2">
    <source>
        <dbReference type="Proteomes" id="UP000650424"/>
    </source>
</evidence>
<sequence>MIFEAELPIRFAHCDPAGIVFYPRYFEMMNGVVEDWCAQGLGCSFHEMHMVRGTGLPTVHLETDFIRPAQLGETLLAELTVLKLGNTSVEIQVCFCGQQHDVRLKARLVLVMMDLSLREAMVIPDELRAAMLHYCAAKDEKLASA</sequence>
<accession>A0ABR6ZNF7</accession>
<keyword evidence="2" id="KW-1185">Reference proteome</keyword>
<comment type="caution">
    <text evidence="1">The sequence shown here is derived from an EMBL/GenBank/DDBJ whole genome shotgun (WGS) entry which is preliminary data.</text>
</comment>
<evidence type="ECO:0000313" key="1">
    <source>
        <dbReference type="EMBL" id="MBC3917422.1"/>
    </source>
</evidence>
<protein>
    <submittedName>
        <fullName evidence="1">Acyl-CoA thioesterase</fullName>
    </submittedName>
</protein>
<proteinExistence type="predicted"/>
<dbReference type="InterPro" id="IPR029069">
    <property type="entry name" value="HotDog_dom_sf"/>
</dbReference>
<gene>
    <name evidence="1" type="ORF">H8L32_08055</name>
</gene>